<comment type="caution">
    <text evidence="2">The sequence shown here is derived from an EMBL/GenBank/DDBJ whole genome shotgun (WGS) entry which is preliminary data.</text>
</comment>
<dbReference type="InterPro" id="IPR042297">
    <property type="entry name" value="Antirestriction_sf"/>
</dbReference>
<proteinExistence type="inferred from homology"/>
<name>A0A0E3BGE3_9BURK</name>
<comment type="similarity">
    <text evidence="1">Belongs to the antirestriction protein family.</text>
</comment>
<dbReference type="EMBL" id="AWTN01000108">
    <property type="protein sequence ID" value="KGG87415.1"/>
    <property type="molecule type" value="Genomic_DNA"/>
</dbReference>
<evidence type="ECO:0000256" key="1">
    <source>
        <dbReference type="ARBA" id="ARBA00008618"/>
    </source>
</evidence>
<dbReference type="Pfam" id="PF03230">
    <property type="entry name" value="Antirestrict"/>
    <property type="match status" value="1"/>
</dbReference>
<dbReference type="AlphaFoldDB" id="A0A0E3BGE3"/>
<dbReference type="InterPro" id="IPR004914">
    <property type="entry name" value="Antirestrict"/>
</dbReference>
<organism evidence="2 3">
    <name type="scientific">Comamonas thiooxydans</name>
    <dbReference type="NCBI Taxonomy" id="363952"/>
    <lineage>
        <taxon>Bacteria</taxon>
        <taxon>Pseudomonadati</taxon>
        <taxon>Pseudomonadota</taxon>
        <taxon>Betaproteobacteria</taxon>
        <taxon>Burkholderiales</taxon>
        <taxon>Comamonadaceae</taxon>
        <taxon>Comamonas</taxon>
    </lineage>
</organism>
<gene>
    <name evidence="2" type="ORF">P245_20345</name>
</gene>
<dbReference type="Proteomes" id="UP000029567">
    <property type="component" value="Unassembled WGS sequence"/>
</dbReference>
<protein>
    <recommendedName>
        <fullName evidence="4">Antirestriction protein</fullName>
    </recommendedName>
</protein>
<evidence type="ECO:0008006" key="4">
    <source>
        <dbReference type="Google" id="ProtNLM"/>
    </source>
</evidence>
<reference evidence="2 3" key="1">
    <citation type="submission" date="2013-09" db="EMBL/GenBank/DDBJ databases">
        <title>High correlation between genotypes and phenotypes of environmental bacteria Comamonas testosteroni strains.</title>
        <authorList>
            <person name="Liu L."/>
            <person name="Zhu W."/>
            <person name="Xia X."/>
            <person name="Xu B."/>
            <person name="Luo M."/>
            <person name="Wang G."/>
        </authorList>
    </citation>
    <scope>NUCLEOTIDE SEQUENCE [LARGE SCALE GENOMIC DNA]</scope>
    <source>
        <strain evidence="2 3">JL14</strain>
    </source>
</reference>
<evidence type="ECO:0000313" key="3">
    <source>
        <dbReference type="Proteomes" id="UP000029567"/>
    </source>
</evidence>
<evidence type="ECO:0000313" key="2">
    <source>
        <dbReference type="EMBL" id="KGG87415.1"/>
    </source>
</evidence>
<dbReference type="Gene3D" id="3.30.70.3580">
    <property type="entry name" value="Antirestriction protein"/>
    <property type="match status" value="1"/>
</dbReference>
<sequence length="119" mass="13484">MFGNYFISGEQTIYSTMRSFCSAYQGGQWIYYNLSNGGRLMALNSADKFDVLVLGNQFDAEMSSQAVSIVVNLAVLSQFGEALYGTNEDLSEHMYTQHRLLMDFAREHPESEKIMRAID</sequence>
<accession>A0A0E3BGE3</accession>